<feature type="chain" id="PRO_5013297718" evidence="1">
    <location>
        <begin position="20"/>
        <end position="196"/>
    </location>
</feature>
<accession>A0A1W2BBT5</accession>
<keyword evidence="3" id="KW-1185">Reference proteome</keyword>
<name>A0A1W2BBT5_9FLAO</name>
<reference evidence="2 3" key="1">
    <citation type="submission" date="2017-04" db="EMBL/GenBank/DDBJ databases">
        <authorList>
            <person name="Afonso C.L."/>
            <person name="Miller P.J."/>
            <person name="Scott M.A."/>
            <person name="Spackman E."/>
            <person name="Goraichik I."/>
            <person name="Dimitrov K.M."/>
            <person name="Suarez D.L."/>
            <person name="Swayne D.E."/>
        </authorList>
    </citation>
    <scope>NUCLEOTIDE SEQUENCE [LARGE SCALE GENOMIC DNA]</scope>
    <source>
        <strain evidence="2 3">CGMCC 1.12708</strain>
    </source>
</reference>
<proteinExistence type="predicted"/>
<gene>
    <name evidence="2" type="ORF">SAMN06296427_10651</name>
</gene>
<dbReference type="RefSeq" id="WP_084017541.1">
    <property type="nucleotide sequence ID" value="NZ_FWXS01000006.1"/>
</dbReference>
<dbReference type="EMBL" id="FWXS01000006">
    <property type="protein sequence ID" value="SMC70493.1"/>
    <property type="molecule type" value="Genomic_DNA"/>
</dbReference>
<evidence type="ECO:0000256" key="1">
    <source>
        <dbReference type="SAM" id="SignalP"/>
    </source>
</evidence>
<keyword evidence="1" id="KW-0732">Signal</keyword>
<evidence type="ECO:0000313" key="2">
    <source>
        <dbReference type="EMBL" id="SMC70493.1"/>
    </source>
</evidence>
<sequence>MKAKRFISILFCLIFVAVACKKEQFFDGEHDPEVIKNYKNESAPVSKMDSIASINFITKQKLLEVYELSLLYSSKQNDSILKDLLHSQLASYFLESDTLSILEMLKEIDSLQAKFIEIRNFKDVESDSITDDSVRKIDYWVKYYSVDKKLIDSLNKTAEFILKKEPKKFKHEFTFYFTDLNLPKNQKDTISSPVTQ</sequence>
<dbReference type="OrthoDB" id="1453399at2"/>
<dbReference type="Proteomes" id="UP000192393">
    <property type="component" value="Unassembled WGS sequence"/>
</dbReference>
<protein>
    <submittedName>
        <fullName evidence="2">Uncharacterized protein</fullName>
    </submittedName>
</protein>
<dbReference type="STRING" id="1434700.SAMN06296427_10651"/>
<dbReference type="PROSITE" id="PS51257">
    <property type="entry name" value="PROKAR_LIPOPROTEIN"/>
    <property type="match status" value="1"/>
</dbReference>
<organism evidence="2 3">
    <name type="scientific">Moheibacter sediminis</name>
    <dbReference type="NCBI Taxonomy" id="1434700"/>
    <lineage>
        <taxon>Bacteria</taxon>
        <taxon>Pseudomonadati</taxon>
        <taxon>Bacteroidota</taxon>
        <taxon>Flavobacteriia</taxon>
        <taxon>Flavobacteriales</taxon>
        <taxon>Weeksellaceae</taxon>
        <taxon>Moheibacter</taxon>
    </lineage>
</organism>
<feature type="signal peptide" evidence="1">
    <location>
        <begin position="1"/>
        <end position="19"/>
    </location>
</feature>
<evidence type="ECO:0000313" key="3">
    <source>
        <dbReference type="Proteomes" id="UP000192393"/>
    </source>
</evidence>
<dbReference type="AlphaFoldDB" id="A0A1W2BBT5"/>